<evidence type="ECO:0000256" key="2">
    <source>
        <dbReference type="ARBA" id="ARBA00022490"/>
    </source>
</evidence>
<dbReference type="AlphaFoldDB" id="A0AAU9IBM9"/>
<keyword evidence="2" id="KW-0963">Cytoplasm</keyword>
<gene>
    <name evidence="6" type="ORF">BSTOLATCC_MIC2616</name>
</gene>
<dbReference type="Proteomes" id="UP001162131">
    <property type="component" value="Unassembled WGS sequence"/>
</dbReference>
<dbReference type="SMART" id="SM00368">
    <property type="entry name" value="LRR_RI"/>
    <property type="match status" value="10"/>
</dbReference>
<name>A0AAU9IBM9_9CILI</name>
<evidence type="ECO:0008006" key="8">
    <source>
        <dbReference type="Google" id="ProtNLM"/>
    </source>
</evidence>
<feature type="coiled-coil region" evidence="4">
    <location>
        <begin position="655"/>
        <end position="714"/>
    </location>
</feature>
<evidence type="ECO:0000256" key="1">
    <source>
        <dbReference type="ARBA" id="ARBA00004245"/>
    </source>
</evidence>
<comment type="subcellular location">
    <subcellularLocation>
        <location evidence="1">Cytoplasm</location>
        <location evidence="1">Cytoskeleton</location>
    </subcellularLocation>
</comment>
<feature type="region of interest" description="Disordered" evidence="5">
    <location>
        <begin position="766"/>
        <end position="788"/>
    </location>
</feature>
<dbReference type="SUPFAM" id="SSF52047">
    <property type="entry name" value="RNI-like"/>
    <property type="match status" value="1"/>
</dbReference>
<evidence type="ECO:0000313" key="6">
    <source>
        <dbReference type="EMBL" id="CAG9310902.1"/>
    </source>
</evidence>
<dbReference type="Pfam" id="PF13516">
    <property type="entry name" value="LRR_6"/>
    <property type="match status" value="7"/>
</dbReference>
<dbReference type="PANTHER" id="PTHR24107:SF2">
    <property type="entry name" value="NLR FAMILY CARD DOMAIN CONTAINING 3"/>
    <property type="match status" value="1"/>
</dbReference>
<reference evidence="6" key="1">
    <citation type="submission" date="2021-09" db="EMBL/GenBank/DDBJ databases">
        <authorList>
            <consortium name="AG Swart"/>
            <person name="Singh M."/>
            <person name="Singh A."/>
            <person name="Seah K."/>
            <person name="Emmerich C."/>
        </authorList>
    </citation>
    <scope>NUCLEOTIDE SEQUENCE</scope>
    <source>
        <strain evidence="6">ATCC30299</strain>
    </source>
</reference>
<protein>
    <recommendedName>
        <fullName evidence="8">Leucine Rich Repeat family protein</fullName>
    </recommendedName>
</protein>
<evidence type="ECO:0000256" key="5">
    <source>
        <dbReference type="SAM" id="MobiDB-lite"/>
    </source>
</evidence>
<keyword evidence="3" id="KW-0206">Cytoskeleton</keyword>
<keyword evidence="7" id="KW-1185">Reference proteome</keyword>
<organism evidence="6 7">
    <name type="scientific">Blepharisma stoltei</name>
    <dbReference type="NCBI Taxonomy" id="1481888"/>
    <lineage>
        <taxon>Eukaryota</taxon>
        <taxon>Sar</taxon>
        <taxon>Alveolata</taxon>
        <taxon>Ciliophora</taxon>
        <taxon>Postciliodesmatophora</taxon>
        <taxon>Heterotrichea</taxon>
        <taxon>Heterotrichida</taxon>
        <taxon>Blepharismidae</taxon>
        <taxon>Blepharisma</taxon>
    </lineage>
</organism>
<dbReference type="InterPro" id="IPR001611">
    <property type="entry name" value="Leu-rich_rpt"/>
</dbReference>
<dbReference type="InterPro" id="IPR032675">
    <property type="entry name" value="LRR_dom_sf"/>
</dbReference>
<comment type="caution">
    <text evidence="6">The sequence shown here is derived from an EMBL/GenBank/DDBJ whole genome shotgun (WGS) entry which is preliminary data.</text>
</comment>
<evidence type="ECO:0000256" key="3">
    <source>
        <dbReference type="ARBA" id="ARBA00023212"/>
    </source>
</evidence>
<keyword evidence="4" id="KW-0175">Coiled coil</keyword>
<feature type="region of interest" description="Disordered" evidence="5">
    <location>
        <begin position="30"/>
        <end position="56"/>
    </location>
</feature>
<evidence type="ECO:0000313" key="7">
    <source>
        <dbReference type="Proteomes" id="UP001162131"/>
    </source>
</evidence>
<feature type="coiled-coil region" evidence="4">
    <location>
        <begin position="563"/>
        <end position="608"/>
    </location>
</feature>
<evidence type="ECO:0000256" key="4">
    <source>
        <dbReference type="SAM" id="Coils"/>
    </source>
</evidence>
<dbReference type="GO" id="GO:0005856">
    <property type="term" value="C:cytoskeleton"/>
    <property type="evidence" value="ECO:0007669"/>
    <property type="project" value="UniProtKB-SubCell"/>
</dbReference>
<dbReference type="Gene3D" id="3.80.10.10">
    <property type="entry name" value="Ribonuclease Inhibitor"/>
    <property type="match status" value="5"/>
</dbReference>
<dbReference type="EMBL" id="CAJZBQ010000003">
    <property type="protein sequence ID" value="CAG9310902.1"/>
    <property type="molecule type" value="Genomic_DNA"/>
</dbReference>
<dbReference type="InterPro" id="IPR052410">
    <property type="entry name" value="DRC5"/>
</dbReference>
<proteinExistence type="predicted"/>
<dbReference type="PANTHER" id="PTHR24107">
    <property type="entry name" value="YNEIN REGULATORY COMPLEX SUBUNIT 5"/>
    <property type="match status" value="1"/>
</dbReference>
<feature type="compositionally biased region" description="Basic residues" evidence="5">
    <location>
        <begin position="778"/>
        <end position="788"/>
    </location>
</feature>
<accession>A0AAU9IBM9</accession>
<sequence>MSFSFQMKDSYKPKSIVESSWTKLENIFSTRGTSESSTKKSRSKSTDNSKKRKNPYFISDFRNQSTTRSNNISPLRRKIITNDNRDISTSRPTSLSVSSLYPKVYNSPVKLSVPGLSTLQLHRIYEARCKDLLIPVLLDQERIFFNFCLKHFKNRRFELNESGIGVESAIAIGEILLNNEEFAYLELAKNKMGDEGAIELTKLICKNRFLVHLDMSSNDISPEGASTVINLIADHPTIVSLNLSSNEALHRNRLGVLGAIAIQKALQSSILGFINISGTSLGNDGLVYIIEGLRNNQSLVSLNLSNNGLGTEGLDKLSQSISTSSLRMLGFSQNRIGNDGCSYISSLLAGNYDGPCPLESLDISKNEIGTKGLAKLFFSLKGNTQLHTLNLEKNPFSTGLSSSCQQFLIENEHLKYLNLSGCELKSEGIHMLFTGLAKNKGLISLDISSNDIDDIGIEIIASGIAGNQNLKLLDLSSNKIKNRGGCALANAFKINRTLEDLNLKENSIKNIAGQLFSEVSRYNTNILRLNLEANQINFKYFNEIKQNLAHNKQLHIKNLIPKLKNKLEDMQFDERAIEEIKEQTELRKREREEQMQKLYKLNEKYEEVKYTEYQRFLELENELKSYRETSIELSKSLDFLSLEINKETIRGNNEVNEWFQKIGNEKAACKQLEREKTRLKEEINLKKCQNQSEIDNFKEKVEKEETSKRNAEITLSYIKRKLEEKKLALNAIKHPKVPAREPKTFLASEKLASTKKQNHRIIAIESRTIDSNTPSPIKLRRTKSSGRS</sequence>